<protein>
    <submittedName>
        <fullName evidence="1">Uncharacterized protein</fullName>
    </submittedName>
</protein>
<dbReference type="Proteomes" id="UP000263377">
    <property type="component" value="Unassembled WGS sequence"/>
</dbReference>
<proteinExistence type="predicted"/>
<organism evidence="1 2">
    <name type="scientific">Kitasatospora xanthocidica</name>
    <dbReference type="NCBI Taxonomy" id="83382"/>
    <lineage>
        <taxon>Bacteria</taxon>
        <taxon>Bacillati</taxon>
        <taxon>Actinomycetota</taxon>
        <taxon>Actinomycetes</taxon>
        <taxon>Kitasatosporales</taxon>
        <taxon>Streptomycetaceae</taxon>
        <taxon>Kitasatospora</taxon>
    </lineage>
</organism>
<reference evidence="1 2" key="1">
    <citation type="submission" date="2018-08" db="EMBL/GenBank/DDBJ databases">
        <title>Diversity &amp; Physiological Properties of Lignin-Decomposing Actinobacteria from Soil.</title>
        <authorList>
            <person name="Roh S.G."/>
            <person name="Kim S.B."/>
        </authorList>
    </citation>
    <scope>NUCLEOTIDE SEQUENCE [LARGE SCALE GENOMIC DNA]</scope>
    <source>
        <strain evidence="1 2">MMS17-GH009</strain>
    </source>
</reference>
<comment type="caution">
    <text evidence="1">The sequence shown here is derived from an EMBL/GenBank/DDBJ whole genome shotgun (WGS) entry which is preliminary data.</text>
</comment>
<sequence>MPTSFSAPQTVNDVVEMLLAAQTTGDLKSVAAALQSQVLRELDRQQKGLGNIHLAYAFAALLLRECPPHDRDRHGVPDLRRLVREGTDETLHARLEIAEEVGTPFGVADAKAEDARLLAAVPLAQEFVRLCRLQPAATAEFVRQEARRCAAMTDEMWAVLYEACSAVRGCRG</sequence>
<name>A0A372ZU97_9ACTN</name>
<keyword evidence="2" id="KW-1185">Reference proteome</keyword>
<dbReference type="EMBL" id="QVIG01000001">
    <property type="protein sequence ID" value="RGD59459.1"/>
    <property type="molecule type" value="Genomic_DNA"/>
</dbReference>
<accession>A0A372ZU97</accession>
<evidence type="ECO:0000313" key="1">
    <source>
        <dbReference type="EMBL" id="RGD59459.1"/>
    </source>
</evidence>
<dbReference type="RefSeq" id="WP_117487657.1">
    <property type="nucleotide sequence ID" value="NZ_QVIG01000001.1"/>
</dbReference>
<evidence type="ECO:0000313" key="2">
    <source>
        <dbReference type="Proteomes" id="UP000263377"/>
    </source>
</evidence>
<gene>
    <name evidence="1" type="ORF">DR950_18145</name>
</gene>
<dbReference type="AlphaFoldDB" id="A0A372ZU97"/>